<name>A0A8J7KJ48_9ACTN</name>
<dbReference type="GO" id="GO:0003677">
    <property type="term" value="F:DNA binding"/>
    <property type="evidence" value="ECO:0007669"/>
    <property type="project" value="InterPro"/>
</dbReference>
<evidence type="ECO:0000259" key="2">
    <source>
        <dbReference type="Pfam" id="PF13613"/>
    </source>
</evidence>
<dbReference type="InterPro" id="IPR002559">
    <property type="entry name" value="Transposase_11"/>
</dbReference>
<proteinExistence type="predicted"/>
<feature type="domain" description="Transposase IS4-like" evidence="1">
    <location>
        <begin position="103"/>
        <end position="253"/>
    </location>
</feature>
<comment type="caution">
    <text evidence="3">The sequence shown here is derived from an EMBL/GenBank/DDBJ whole genome shotgun (WGS) entry which is preliminary data.</text>
</comment>
<keyword evidence="4" id="KW-1185">Reference proteome</keyword>
<evidence type="ECO:0000313" key="4">
    <source>
        <dbReference type="Proteomes" id="UP000622552"/>
    </source>
</evidence>
<evidence type="ECO:0008006" key="5">
    <source>
        <dbReference type="Google" id="ProtNLM"/>
    </source>
</evidence>
<dbReference type="GO" id="GO:0006313">
    <property type="term" value="P:DNA transposition"/>
    <property type="evidence" value="ECO:0007669"/>
    <property type="project" value="InterPro"/>
</dbReference>
<feature type="domain" description="Transposase Helix-turn-helix" evidence="2">
    <location>
        <begin position="47"/>
        <end position="97"/>
    </location>
</feature>
<dbReference type="GO" id="GO:0004803">
    <property type="term" value="F:transposase activity"/>
    <property type="evidence" value="ECO:0007669"/>
    <property type="project" value="InterPro"/>
</dbReference>
<dbReference type="InterPro" id="IPR027805">
    <property type="entry name" value="Transposase_HTH_dom"/>
</dbReference>
<dbReference type="AlphaFoldDB" id="A0A8J7KJ48"/>
<organism evidence="3 4">
    <name type="scientific">Longispora fulva</name>
    <dbReference type="NCBI Taxonomy" id="619741"/>
    <lineage>
        <taxon>Bacteria</taxon>
        <taxon>Bacillati</taxon>
        <taxon>Actinomycetota</taxon>
        <taxon>Actinomycetes</taxon>
        <taxon>Micromonosporales</taxon>
        <taxon>Micromonosporaceae</taxon>
        <taxon>Longispora</taxon>
    </lineage>
</organism>
<dbReference type="Proteomes" id="UP000622552">
    <property type="component" value="Unassembled WGS sequence"/>
</dbReference>
<dbReference type="Pfam" id="PF01609">
    <property type="entry name" value="DDE_Tnp_1"/>
    <property type="match status" value="1"/>
</dbReference>
<dbReference type="EMBL" id="JADOUF010000001">
    <property type="protein sequence ID" value="MBG6136534.1"/>
    <property type="molecule type" value="Genomic_DNA"/>
</dbReference>
<dbReference type="Pfam" id="PF13613">
    <property type="entry name" value="HTH_Tnp_4"/>
    <property type="match status" value="1"/>
</dbReference>
<evidence type="ECO:0000259" key="1">
    <source>
        <dbReference type="Pfam" id="PF01609"/>
    </source>
</evidence>
<evidence type="ECO:0000313" key="3">
    <source>
        <dbReference type="EMBL" id="MBG6136534.1"/>
    </source>
</evidence>
<accession>A0A8J7KJ48</accession>
<dbReference type="RefSeq" id="WP_197003497.1">
    <property type="nucleotide sequence ID" value="NZ_BONS01000015.1"/>
</dbReference>
<reference evidence="3" key="1">
    <citation type="submission" date="2020-11" db="EMBL/GenBank/DDBJ databases">
        <title>Sequencing the genomes of 1000 actinobacteria strains.</title>
        <authorList>
            <person name="Klenk H.-P."/>
        </authorList>
    </citation>
    <scope>NUCLEOTIDE SEQUENCE</scope>
    <source>
        <strain evidence="3">DSM 45356</strain>
    </source>
</reference>
<sequence>MAVITASERQWVELFSGLSVRQFRVLVRQVARLGGAAVADGRACRQWSLPLADRVLLVACYYRTNLTMRQVGPLFGITHSAAGRIIERLGPFLALQPTPRRRGEVLVVDGTLVPTRDRAVGASSKNYRTSVNLQVLINADTRLVVAIGRPLPGNRNDCVAYAESGVDKRAGTAIVIADGGYQGTGLLIPHRRRAGQVDLDPWREEHNASHRRVRARVEHVFARMKCWKILRDCRRRGDGVHLAALAVARMHNLALTS</sequence>
<protein>
    <recommendedName>
        <fullName evidence="5">DDE superfamily endonuclease</fullName>
    </recommendedName>
</protein>
<gene>
    <name evidence="3" type="ORF">IW245_002728</name>
</gene>